<proteinExistence type="predicted"/>
<keyword evidence="2" id="KW-0472">Membrane</keyword>
<sequence>MLSISAPKVDTAILVTVFVAVRSFEKSTTINFALGALLGAIVVSLFCAIAFCVRSWPNFSPLESSDSMEQLAENEAPPATS</sequence>
<dbReference type="AlphaFoldDB" id="A0A1I7Z7L3"/>
<dbReference type="WBParaSite" id="L893_g23400.t1">
    <property type="protein sequence ID" value="L893_g23400.t1"/>
    <property type="gene ID" value="L893_g23400"/>
</dbReference>
<keyword evidence="2" id="KW-0812">Transmembrane</keyword>
<reference evidence="4" key="1">
    <citation type="submission" date="2016-11" db="UniProtKB">
        <authorList>
            <consortium name="WormBaseParasite"/>
        </authorList>
    </citation>
    <scope>IDENTIFICATION</scope>
</reference>
<name>A0A1I7Z7L3_9BILA</name>
<evidence type="ECO:0000256" key="1">
    <source>
        <dbReference type="SAM" id="MobiDB-lite"/>
    </source>
</evidence>
<evidence type="ECO:0000313" key="3">
    <source>
        <dbReference type="Proteomes" id="UP000095287"/>
    </source>
</evidence>
<evidence type="ECO:0000313" key="4">
    <source>
        <dbReference type="WBParaSite" id="L893_g23400.t1"/>
    </source>
</evidence>
<keyword evidence="3" id="KW-1185">Reference proteome</keyword>
<organism evidence="3 4">
    <name type="scientific">Steinernema glaseri</name>
    <dbReference type="NCBI Taxonomy" id="37863"/>
    <lineage>
        <taxon>Eukaryota</taxon>
        <taxon>Metazoa</taxon>
        <taxon>Ecdysozoa</taxon>
        <taxon>Nematoda</taxon>
        <taxon>Chromadorea</taxon>
        <taxon>Rhabditida</taxon>
        <taxon>Tylenchina</taxon>
        <taxon>Panagrolaimomorpha</taxon>
        <taxon>Strongyloidoidea</taxon>
        <taxon>Steinernematidae</taxon>
        <taxon>Steinernema</taxon>
    </lineage>
</organism>
<feature type="transmembrane region" description="Helical" evidence="2">
    <location>
        <begin position="32"/>
        <end position="53"/>
    </location>
</feature>
<protein>
    <submittedName>
        <fullName evidence="4">Transmembrane protein</fullName>
    </submittedName>
</protein>
<feature type="region of interest" description="Disordered" evidence="1">
    <location>
        <begin position="62"/>
        <end position="81"/>
    </location>
</feature>
<evidence type="ECO:0000256" key="2">
    <source>
        <dbReference type="SAM" id="Phobius"/>
    </source>
</evidence>
<accession>A0A1I7Z7L3</accession>
<dbReference type="Proteomes" id="UP000095287">
    <property type="component" value="Unplaced"/>
</dbReference>
<keyword evidence="2" id="KW-1133">Transmembrane helix</keyword>